<dbReference type="GO" id="GO:0016829">
    <property type="term" value="F:lyase activity"/>
    <property type="evidence" value="ECO:0007669"/>
    <property type="project" value="InterPro"/>
</dbReference>
<feature type="domain" description="Heparinase II/III-like C-terminal" evidence="3">
    <location>
        <begin position="605"/>
        <end position="709"/>
    </location>
</feature>
<reference evidence="4" key="3">
    <citation type="submission" date="2022-12" db="EMBL/GenBank/DDBJ databases">
        <authorList>
            <person name="Sun Q."/>
            <person name="Kim S."/>
        </authorList>
    </citation>
    <scope>NUCLEOTIDE SEQUENCE</scope>
    <source>
        <strain evidence="4">KCTC 12344</strain>
    </source>
</reference>
<dbReference type="Proteomes" id="UP000619512">
    <property type="component" value="Unassembled WGS sequence"/>
</dbReference>
<evidence type="ECO:0000313" key="5">
    <source>
        <dbReference type="EMBL" id="QBQ39041.1"/>
    </source>
</evidence>
<keyword evidence="6" id="KW-1185">Reference proteome</keyword>
<dbReference type="AlphaFoldDB" id="A0A4P7BJF4"/>
<name>A0A4P7BJF4_9BURK</name>
<evidence type="ECO:0000256" key="1">
    <source>
        <dbReference type="ARBA" id="ARBA00004196"/>
    </source>
</evidence>
<comment type="subcellular location">
    <subcellularLocation>
        <location evidence="1">Cell envelope</location>
    </subcellularLocation>
</comment>
<proteinExistence type="predicted"/>
<dbReference type="Proteomes" id="UP000294359">
    <property type="component" value="Chromosome"/>
</dbReference>
<dbReference type="InterPro" id="IPR012480">
    <property type="entry name" value="Hepar_II_III_C"/>
</dbReference>
<dbReference type="RefSeq" id="WP_134387735.1">
    <property type="nucleotide sequence ID" value="NZ_BMWW01000003.1"/>
</dbReference>
<dbReference type="EMBL" id="BMWW01000003">
    <property type="protein sequence ID" value="GGY86724.1"/>
    <property type="molecule type" value="Genomic_DNA"/>
</dbReference>
<evidence type="ECO:0000313" key="7">
    <source>
        <dbReference type="Proteomes" id="UP000619512"/>
    </source>
</evidence>
<evidence type="ECO:0000259" key="3">
    <source>
        <dbReference type="Pfam" id="PF07940"/>
    </source>
</evidence>
<evidence type="ECO:0000313" key="4">
    <source>
        <dbReference type="EMBL" id="GGY86724.1"/>
    </source>
</evidence>
<evidence type="ECO:0000313" key="6">
    <source>
        <dbReference type="Proteomes" id="UP000294359"/>
    </source>
</evidence>
<dbReference type="OrthoDB" id="9147455at2"/>
<dbReference type="GO" id="GO:0030313">
    <property type="term" value="C:cell envelope"/>
    <property type="evidence" value="ECO:0007669"/>
    <property type="project" value="UniProtKB-SubCell"/>
</dbReference>
<reference evidence="5 6" key="2">
    <citation type="submission" date="2019-03" db="EMBL/GenBank/DDBJ databases">
        <title>Draft Genome Sequences of Six Type Strains of the Genus Massilia.</title>
        <authorList>
            <person name="Miess H."/>
            <person name="Frediansyhah A."/>
            <person name="Gross H."/>
        </authorList>
    </citation>
    <scope>NUCLEOTIDE SEQUENCE [LARGE SCALE GENOMIC DNA]</scope>
    <source>
        <strain evidence="5 6">DSM 17505</strain>
    </source>
</reference>
<reference evidence="4" key="1">
    <citation type="journal article" date="2014" name="Int. J. Syst. Evol. Microbiol.">
        <title>Complete genome sequence of Corynebacterium casei LMG S-19264T (=DSM 44701T), isolated from a smear-ripened cheese.</title>
        <authorList>
            <consortium name="US DOE Joint Genome Institute (JGI-PGF)"/>
            <person name="Walter F."/>
            <person name="Albersmeier A."/>
            <person name="Kalinowski J."/>
            <person name="Ruckert C."/>
        </authorList>
    </citation>
    <scope>NUCLEOTIDE SEQUENCE</scope>
    <source>
        <strain evidence="4">KCTC 12344</strain>
    </source>
</reference>
<protein>
    <recommendedName>
        <fullName evidence="3">Heparinase II/III-like C-terminal domain-containing protein</fullName>
    </recommendedName>
</protein>
<organism evidence="4 7">
    <name type="scientific">Pseudoduganella plicata</name>
    <dbReference type="NCBI Taxonomy" id="321984"/>
    <lineage>
        <taxon>Bacteria</taxon>
        <taxon>Pseudomonadati</taxon>
        <taxon>Pseudomonadota</taxon>
        <taxon>Betaproteobacteria</taxon>
        <taxon>Burkholderiales</taxon>
        <taxon>Oxalobacteraceae</taxon>
        <taxon>Telluria group</taxon>
        <taxon>Pseudoduganella</taxon>
    </lineage>
</organism>
<dbReference type="InterPro" id="IPR008929">
    <property type="entry name" value="Chondroitin_lyas"/>
</dbReference>
<dbReference type="EMBL" id="CP038026">
    <property type="protein sequence ID" value="QBQ39041.1"/>
    <property type="molecule type" value="Genomic_DNA"/>
</dbReference>
<gene>
    <name evidence="5" type="ORF">E1742_25010</name>
    <name evidence="4" type="ORF">GCM10007388_20010</name>
</gene>
<feature type="chain" id="PRO_5044606933" description="Heparinase II/III-like C-terminal domain-containing protein" evidence="2">
    <location>
        <begin position="25"/>
        <end position="1047"/>
    </location>
</feature>
<sequence length="1047" mass="114172">MRLSLARLGIAVAVSGLFAASAHALPGTVRTDHPRLYASLDDLRRLVKQLPLLNQTLPEETSATDRVFFPGKRGRVSFTFKPTRRTGTDELKAGIFGSRGVNKDGIYLHYFSSDERNAVLDVGAVLRDPKGESAAGSTGTQITIPLDVETVIEVQWDADLGKIAISTSGAQVWEGKLPGTFNANEQPFLFGGRRGDRMPVFRIYNESDKLIRQFAANGSTPADSSPVDLELGAAWQKLLALARARATDFALCAKEIAPQKCEVTKGGRVQNIGPAKMLALAYRLSGERTFLDAALNHINLIYAVNEGVMIESAKTHAGTGGEWSMSARVGAMGVYYDWLYGALSVPQKQVLREAITKTVTFNNAGHDDLRYSICGNAEMSGMACAEGWETQDGPNSISRNYITGHTQSAQFGTVLGLLAIENEQNDVNDLISTIYRHFETGYLPARAAVSYPTISDEALMAQPWLKNSSRGGHQTLFAYNSASIGELPERLLVWQRALTLGGSAAGLQAPWLPSMISPYLYGLRGDGKFPASGDNFDYALNDSELASLALTAAQEGNATAYGFYQKEIVARRPMHHSRVLWERLLYPVPATQAAQSPDELPLSVHYPVAGNVLMRNSWVYPDAALLDFKSASFISENHHHLDQNSFSLFYKAPLLVDSGQYDEYQTVHWKNYYERTIAHNSIVLFDPAEKFTYTNNEVWSNDGGQWFDERKTYPTVEEIGGDNKLDGVTAYEEGGWYAYTEGNATKAYKRDKLNDKAGFLRSVIYLRPEGRPNDPDAKATVVVFDKVRTAAGKALAATSLLHMTGRPVASGEPIGKEGRYTYPFGSDQSTFTIRKDGGMATIQALLPKSGKATLVGGLNYKGSTDTEYTCKQAGLKDKILTVTGTSGDCRYLVQGSVAGVFGWYNYTPANLTNINSDNGQWRLEFSPATTPVAGAAQYFLNVIRAADSDMAAGPVTLRDEQKAVLVDTGYETVGVQIGSDRRIIFNGGTQQNMWPVWQPGSFQGTTLVVGLLPNSCYSLVDHEGKKALKPSVGCTYKSSAAGVVTIR</sequence>
<dbReference type="Pfam" id="PF07940">
    <property type="entry name" value="Hepar_II_III_C"/>
    <property type="match status" value="1"/>
</dbReference>
<dbReference type="Gene3D" id="1.50.10.100">
    <property type="entry name" value="Chondroitin AC/alginate lyase"/>
    <property type="match status" value="1"/>
</dbReference>
<accession>A0A4P7BJF4</accession>
<evidence type="ECO:0000256" key="2">
    <source>
        <dbReference type="SAM" id="SignalP"/>
    </source>
</evidence>
<dbReference type="Gene3D" id="2.70.98.70">
    <property type="match status" value="1"/>
</dbReference>
<keyword evidence="2" id="KW-0732">Signal</keyword>
<feature type="signal peptide" evidence="2">
    <location>
        <begin position="1"/>
        <end position="24"/>
    </location>
</feature>